<evidence type="ECO:0000313" key="6">
    <source>
        <dbReference type="EMBL" id="VDN39267.1"/>
    </source>
</evidence>
<dbReference type="Pfam" id="PF00262">
    <property type="entry name" value="Calreticulin"/>
    <property type="match status" value="1"/>
</dbReference>
<dbReference type="SUPFAM" id="SSF49899">
    <property type="entry name" value="Concanavalin A-like lectins/glucanases"/>
    <property type="match status" value="1"/>
</dbReference>
<keyword evidence="5" id="KW-0143">Chaperone</keyword>
<reference evidence="8" key="1">
    <citation type="submission" date="2016-06" db="UniProtKB">
        <authorList>
            <consortium name="WormBaseParasite"/>
        </authorList>
    </citation>
    <scope>IDENTIFICATION</scope>
</reference>
<dbReference type="PRINTS" id="PR00626">
    <property type="entry name" value="CALRETICULIN"/>
</dbReference>
<dbReference type="PANTHER" id="PTHR11073:SF1">
    <property type="entry name" value="CALNEXIN 14D-RELATED"/>
    <property type="match status" value="1"/>
</dbReference>
<dbReference type="InterPro" id="IPR018124">
    <property type="entry name" value="Calret/calnex_CS"/>
</dbReference>
<dbReference type="GO" id="GO:0036503">
    <property type="term" value="P:ERAD pathway"/>
    <property type="evidence" value="ECO:0007669"/>
    <property type="project" value="TreeGrafter"/>
</dbReference>
<dbReference type="GO" id="GO:0005509">
    <property type="term" value="F:calcium ion binding"/>
    <property type="evidence" value="ECO:0007669"/>
    <property type="project" value="InterPro"/>
</dbReference>
<sequence>MGRHFWVYFILFGLLSTGFGRDTGDDVDIDENEDDNVQEEEEKKTKLDYPVSRCTVPLFTLLLKCTGMHQAYGLVVLNLWAQFARHMGKNFREWEIGAPERVIIDGDLALIVKTRARHHAIATKFTRPFKFDSKPLVVQYEVKYEDGQECGGGYVKLLTEGAEKKLDEFTDKTPYTIMFGPDKCGATSKVHFIVRFRNPKNGTTSEHHAKQPSKSVSTYFDDHRTHLYTLIVRHDETFTVLVDESKIIEVFLALNFSPTHLALYEKLNGHKALTS</sequence>
<reference evidence="6 7" key="2">
    <citation type="submission" date="2018-11" db="EMBL/GenBank/DDBJ databases">
        <authorList>
            <consortium name="Pathogen Informatics"/>
        </authorList>
    </citation>
    <scope>NUCLEOTIDE SEQUENCE [LARGE SCALE GENOMIC DNA]</scope>
</reference>
<evidence type="ECO:0000313" key="7">
    <source>
        <dbReference type="Proteomes" id="UP000271098"/>
    </source>
</evidence>
<gene>
    <name evidence="6" type="ORF">GPUH_LOCUS21973</name>
</gene>
<keyword evidence="3 5" id="KW-0256">Endoplasmic reticulum</keyword>
<evidence type="ECO:0000256" key="2">
    <source>
        <dbReference type="ARBA" id="ARBA00010983"/>
    </source>
</evidence>
<proteinExistence type="inferred from homology"/>
<dbReference type="PANTHER" id="PTHR11073">
    <property type="entry name" value="CALRETICULIN AND CALNEXIN"/>
    <property type="match status" value="1"/>
</dbReference>
<evidence type="ECO:0000256" key="1">
    <source>
        <dbReference type="ARBA" id="ARBA00004240"/>
    </source>
</evidence>
<dbReference type="PROSITE" id="PS00804">
    <property type="entry name" value="CALRETICULIN_2"/>
    <property type="match status" value="1"/>
</dbReference>
<comment type="subcellular location">
    <subcellularLocation>
        <location evidence="1">Endoplasmic reticulum</location>
    </subcellularLocation>
</comment>
<comment type="similarity">
    <text evidence="2 5">Belongs to the calreticulin family.</text>
</comment>
<feature type="disulfide bond" evidence="4">
    <location>
        <begin position="150"/>
        <end position="184"/>
    </location>
</feature>
<dbReference type="GO" id="GO:0051082">
    <property type="term" value="F:unfolded protein binding"/>
    <property type="evidence" value="ECO:0007669"/>
    <property type="project" value="InterPro"/>
</dbReference>
<feature type="signal peptide" evidence="5">
    <location>
        <begin position="1"/>
        <end position="20"/>
    </location>
</feature>
<name>A0A183ELY2_9BILA</name>
<dbReference type="OrthoDB" id="1938156at2759"/>
<dbReference type="AlphaFoldDB" id="A0A183ELY2"/>
<keyword evidence="5" id="KW-0732">Signal</keyword>
<evidence type="ECO:0000256" key="5">
    <source>
        <dbReference type="RuleBase" id="RU362126"/>
    </source>
</evidence>
<evidence type="ECO:0000256" key="4">
    <source>
        <dbReference type="PIRSR" id="PIRSR601580-3"/>
    </source>
</evidence>
<feature type="chain" id="PRO_5043073780" evidence="5">
    <location>
        <begin position="21"/>
        <end position="275"/>
    </location>
</feature>
<organism evidence="8">
    <name type="scientific">Gongylonema pulchrum</name>
    <dbReference type="NCBI Taxonomy" id="637853"/>
    <lineage>
        <taxon>Eukaryota</taxon>
        <taxon>Metazoa</taxon>
        <taxon>Ecdysozoa</taxon>
        <taxon>Nematoda</taxon>
        <taxon>Chromadorea</taxon>
        <taxon>Rhabditida</taxon>
        <taxon>Spirurina</taxon>
        <taxon>Spiruromorpha</taxon>
        <taxon>Spiruroidea</taxon>
        <taxon>Gongylonematidae</taxon>
        <taxon>Gongylonema</taxon>
    </lineage>
</organism>
<dbReference type="InterPro" id="IPR001580">
    <property type="entry name" value="Calret/calnex"/>
</dbReference>
<dbReference type="InterPro" id="IPR013320">
    <property type="entry name" value="ConA-like_dom_sf"/>
</dbReference>
<keyword evidence="7" id="KW-1185">Reference proteome</keyword>
<dbReference type="Proteomes" id="UP000271098">
    <property type="component" value="Unassembled WGS sequence"/>
</dbReference>
<dbReference type="GO" id="GO:0006457">
    <property type="term" value="P:protein folding"/>
    <property type="evidence" value="ECO:0007669"/>
    <property type="project" value="InterPro"/>
</dbReference>
<accession>A0A183ELY2</accession>
<dbReference type="FunFam" id="2.60.120.200:FF:000011">
    <property type="entry name" value="Probable calnexin"/>
    <property type="match status" value="1"/>
</dbReference>
<dbReference type="Gene3D" id="2.60.120.200">
    <property type="match status" value="1"/>
</dbReference>
<evidence type="ECO:0000313" key="8">
    <source>
        <dbReference type="WBParaSite" id="GPUH_0002200001-mRNA-1"/>
    </source>
</evidence>
<dbReference type="GO" id="GO:0005789">
    <property type="term" value="C:endoplasmic reticulum membrane"/>
    <property type="evidence" value="ECO:0007669"/>
    <property type="project" value="TreeGrafter"/>
</dbReference>
<dbReference type="PROSITE" id="PS00803">
    <property type="entry name" value="CALRETICULIN_1"/>
    <property type="match status" value="1"/>
</dbReference>
<dbReference type="WBParaSite" id="GPUH_0002200001-mRNA-1">
    <property type="protein sequence ID" value="GPUH_0002200001-mRNA-1"/>
    <property type="gene ID" value="GPUH_0002200001"/>
</dbReference>
<dbReference type="EMBL" id="UYRT01093932">
    <property type="protein sequence ID" value="VDN39267.1"/>
    <property type="molecule type" value="Genomic_DNA"/>
</dbReference>
<keyword evidence="4" id="KW-1015">Disulfide bond</keyword>
<protein>
    <submittedName>
        <fullName evidence="8">Calreticulin</fullName>
    </submittedName>
</protein>
<evidence type="ECO:0000256" key="3">
    <source>
        <dbReference type="ARBA" id="ARBA00022824"/>
    </source>
</evidence>